<protein>
    <submittedName>
        <fullName evidence="2">Uncharacterized protein</fullName>
    </submittedName>
</protein>
<dbReference type="Gene3D" id="1.20.1270.60">
    <property type="entry name" value="Arfaptin homology (AH) domain/BAR domain"/>
    <property type="match status" value="1"/>
</dbReference>
<proteinExistence type="predicted"/>
<dbReference type="Proteomes" id="UP000002280">
    <property type="component" value="Chromosome 2"/>
</dbReference>
<reference evidence="2" key="3">
    <citation type="submission" date="2025-09" db="UniProtKB">
        <authorList>
            <consortium name="Ensembl"/>
        </authorList>
    </citation>
    <scope>IDENTIFICATION</scope>
</reference>
<organism evidence="2 3">
    <name type="scientific">Monodelphis domestica</name>
    <name type="common">Gray short-tailed opossum</name>
    <dbReference type="NCBI Taxonomy" id="13616"/>
    <lineage>
        <taxon>Eukaryota</taxon>
        <taxon>Metazoa</taxon>
        <taxon>Chordata</taxon>
        <taxon>Craniata</taxon>
        <taxon>Vertebrata</taxon>
        <taxon>Euteleostomi</taxon>
        <taxon>Mammalia</taxon>
        <taxon>Metatheria</taxon>
        <taxon>Didelphimorphia</taxon>
        <taxon>Didelphidae</taxon>
        <taxon>Monodelphis</taxon>
    </lineage>
</organism>
<dbReference type="STRING" id="13616.ENSMODP00000045919"/>
<name>A0A5F8GES4_MONDO</name>
<dbReference type="AlphaFoldDB" id="A0A5F8GES4"/>
<dbReference type="GeneTree" id="ENSGT00950000182973"/>
<evidence type="ECO:0000313" key="2">
    <source>
        <dbReference type="Ensembl" id="ENSMODP00000045919.1"/>
    </source>
</evidence>
<feature type="compositionally biased region" description="Polar residues" evidence="1">
    <location>
        <begin position="90"/>
        <end position="115"/>
    </location>
</feature>
<evidence type="ECO:0000256" key="1">
    <source>
        <dbReference type="SAM" id="MobiDB-lite"/>
    </source>
</evidence>
<dbReference type="Ensembl" id="ENSMODT00000086448.1">
    <property type="protein sequence ID" value="ENSMODP00000045919.1"/>
    <property type="gene ID" value="ENSMODG00000049383.1"/>
</dbReference>
<dbReference type="InParanoid" id="A0A5F8GES4"/>
<reference evidence="2 3" key="1">
    <citation type="journal article" date="2007" name="Nature">
        <title>Genome of the marsupial Monodelphis domestica reveals innovation in non-coding sequences.</title>
        <authorList>
            <person name="Mikkelsen T.S."/>
            <person name="Wakefield M.J."/>
            <person name="Aken B."/>
            <person name="Amemiya C.T."/>
            <person name="Chang J.L."/>
            <person name="Duke S."/>
            <person name="Garber M."/>
            <person name="Gentles A.J."/>
            <person name="Goodstadt L."/>
            <person name="Heger A."/>
            <person name="Jurka J."/>
            <person name="Kamal M."/>
            <person name="Mauceli E."/>
            <person name="Searle S.M."/>
            <person name="Sharpe T."/>
            <person name="Baker M.L."/>
            <person name="Batzer M.A."/>
            <person name="Benos P.V."/>
            <person name="Belov K."/>
            <person name="Clamp M."/>
            <person name="Cook A."/>
            <person name="Cuff J."/>
            <person name="Das R."/>
            <person name="Davidow L."/>
            <person name="Deakin J.E."/>
            <person name="Fazzari M.J."/>
            <person name="Glass J.L."/>
            <person name="Grabherr M."/>
            <person name="Greally J.M."/>
            <person name="Gu W."/>
            <person name="Hore T.A."/>
            <person name="Huttley G.A."/>
            <person name="Kleber M."/>
            <person name="Jirtle R.L."/>
            <person name="Koina E."/>
            <person name="Lee J.T."/>
            <person name="Mahony S."/>
            <person name="Marra M.A."/>
            <person name="Miller R.D."/>
            <person name="Nicholls R.D."/>
            <person name="Oda M."/>
            <person name="Papenfuss A.T."/>
            <person name="Parra Z.E."/>
            <person name="Pollock D.D."/>
            <person name="Ray D.A."/>
            <person name="Schein J.E."/>
            <person name="Speed T.P."/>
            <person name="Thompson K."/>
            <person name="VandeBerg J.L."/>
            <person name="Wade C.M."/>
            <person name="Walker J.A."/>
            <person name="Waters P.D."/>
            <person name="Webber C."/>
            <person name="Weidman J.R."/>
            <person name="Xie X."/>
            <person name="Zody M.C."/>
            <person name="Baldwin J."/>
            <person name="Abdouelleil A."/>
            <person name="Abdulkadir J."/>
            <person name="Abebe A."/>
            <person name="Abera B."/>
            <person name="Abreu J."/>
            <person name="Acer S.C."/>
            <person name="Aftuck L."/>
            <person name="Alexander A."/>
            <person name="An P."/>
            <person name="Anderson E."/>
            <person name="Anderson S."/>
            <person name="Arachi H."/>
            <person name="Azer M."/>
            <person name="Bachantsang P."/>
            <person name="Barry A."/>
            <person name="Bayul T."/>
            <person name="Berlin A."/>
            <person name="Bessette D."/>
            <person name="Bloom T."/>
            <person name="Bloom T."/>
            <person name="Boguslavskiy L."/>
            <person name="Bonnet C."/>
            <person name="Boukhgalter B."/>
            <person name="Bourzgui I."/>
            <person name="Brown A."/>
            <person name="Cahill P."/>
            <person name="Channer S."/>
            <person name="Cheshatsang Y."/>
            <person name="Chuda L."/>
            <person name="Citroen M."/>
            <person name="Collymore A."/>
            <person name="Cooke P."/>
            <person name="Costello M."/>
            <person name="D'Aco K."/>
            <person name="Daza R."/>
            <person name="De Haan G."/>
            <person name="DeGray S."/>
            <person name="DeMaso C."/>
            <person name="Dhargay N."/>
            <person name="Dooley K."/>
            <person name="Dooley E."/>
            <person name="Doricent M."/>
            <person name="Dorje P."/>
            <person name="Dorjee K."/>
            <person name="Dupes A."/>
            <person name="Elong R."/>
            <person name="Falk J."/>
            <person name="Farina A."/>
            <person name="Faro S."/>
            <person name="Ferguson D."/>
            <person name="Fisher S."/>
            <person name="Foley C.D."/>
            <person name="Franke A."/>
            <person name="Friedrich D."/>
            <person name="Gadbois L."/>
            <person name="Gearin G."/>
            <person name="Gearin C.R."/>
            <person name="Giannoukos G."/>
            <person name="Goode T."/>
            <person name="Graham J."/>
            <person name="Grandbois E."/>
            <person name="Grewal S."/>
            <person name="Gyaltsen K."/>
            <person name="Hafez N."/>
            <person name="Hagos B."/>
            <person name="Hall J."/>
            <person name="Henson C."/>
            <person name="Hollinger A."/>
            <person name="Honan T."/>
            <person name="Huard M.D."/>
            <person name="Hughes L."/>
            <person name="Hurhula B."/>
            <person name="Husby M.E."/>
            <person name="Kamat A."/>
            <person name="Kanga B."/>
            <person name="Kashin S."/>
            <person name="Khazanovich D."/>
            <person name="Kisner P."/>
            <person name="Lance K."/>
            <person name="Lara M."/>
            <person name="Lee W."/>
            <person name="Lennon N."/>
            <person name="Letendre F."/>
            <person name="LeVine R."/>
            <person name="Lipovsky A."/>
            <person name="Liu X."/>
            <person name="Liu J."/>
            <person name="Liu S."/>
            <person name="Lokyitsang T."/>
            <person name="Lokyitsang Y."/>
            <person name="Lubonja R."/>
            <person name="Lui A."/>
            <person name="MacDonald P."/>
            <person name="Magnisalis V."/>
            <person name="Maru K."/>
            <person name="Matthews C."/>
            <person name="McCusker W."/>
            <person name="McDonough S."/>
            <person name="Mehta T."/>
            <person name="Meldrim J."/>
            <person name="Meneus L."/>
            <person name="Mihai O."/>
            <person name="Mihalev A."/>
            <person name="Mihova T."/>
            <person name="Mittelman R."/>
            <person name="Mlenga V."/>
            <person name="Montmayeur A."/>
            <person name="Mulrain L."/>
            <person name="Navidi A."/>
            <person name="Naylor J."/>
            <person name="Negash T."/>
            <person name="Nguyen T."/>
            <person name="Nguyen N."/>
            <person name="Nicol R."/>
            <person name="Norbu C."/>
            <person name="Norbu N."/>
            <person name="Novod N."/>
            <person name="O'Neill B."/>
            <person name="Osman S."/>
            <person name="Markiewicz E."/>
            <person name="Oyono O.L."/>
            <person name="Patti C."/>
            <person name="Phunkhang P."/>
            <person name="Pierre F."/>
            <person name="Priest M."/>
            <person name="Raghuraman S."/>
            <person name="Rege F."/>
            <person name="Reyes R."/>
            <person name="Rise C."/>
            <person name="Rogov P."/>
            <person name="Ross K."/>
            <person name="Ryan E."/>
            <person name="Settipalli S."/>
            <person name="Shea T."/>
            <person name="Sherpa N."/>
            <person name="Shi L."/>
            <person name="Shih D."/>
            <person name="Sparrow T."/>
            <person name="Spaulding J."/>
            <person name="Stalker J."/>
            <person name="Stange-Thomann N."/>
            <person name="Stavropoulos S."/>
            <person name="Stone C."/>
            <person name="Strader C."/>
            <person name="Tesfaye S."/>
            <person name="Thomson T."/>
            <person name="Thoulutsang Y."/>
            <person name="Thoulutsang D."/>
            <person name="Topham K."/>
            <person name="Topping I."/>
            <person name="Tsamla T."/>
            <person name="Vassiliev H."/>
            <person name="Vo A."/>
            <person name="Wangchuk T."/>
            <person name="Wangdi T."/>
            <person name="Weiand M."/>
            <person name="Wilkinson J."/>
            <person name="Wilson A."/>
            <person name="Yadav S."/>
            <person name="Young G."/>
            <person name="Yu Q."/>
            <person name="Zembek L."/>
            <person name="Zhong D."/>
            <person name="Zimmer A."/>
            <person name="Zwirko Z."/>
            <person name="Jaffe D.B."/>
            <person name="Alvarez P."/>
            <person name="Brockman W."/>
            <person name="Butler J."/>
            <person name="Chin C."/>
            <person name="Gnerre S."/>
            <person name="MacCallum I."/>
            <person name="Graves J.A."/>
            <person name="Ponting C.P."/>
            <person name="Breen M."/>
            <person name="Samollow P.B."/>
            <person name="Lander E.S."/>
            <person name="Lindblad-Toh K."/>
        </authorList>
    </citation>
    <scope>NUCLEOTIDE SEQUENCE [LARGE SCALE GENOMIC DNA]</scope>
</reference>
<dbReference type="Bgee" id="ENSMODG00000049383">
    <property type="expression patterns" value="Expressed in cerebellum and 9 other cell types or tissues"/>
</dbReference>
<accession>A0A5F8GES4</accession>
<dbReference type="InterPro" id="IPR027267">
    <property type="entry name" value="AH/BAR_dom_sf"/>
</dbReference>
<feature type="region of interest" description="Disordered" evidence="1">
    <location>
        <begin position="50"/>
        <end position="115"/>
    </location>
</feature>
<evidence type="ECO:0000313" key="3">
    <source>
        <dbReference type="Proteomes" id="UP000002280"/>
    </source>
</evidence>
<reference evidence="2" key="2">
    <citation type="submission" date="2025-08" db="UniProtKB">
        <authorList>
            <consortium name="Ensembl"/>
        </authorList>
    </citation>
    <scope>IDENTIFICATION</scope>
</reference>
<sequence>MSGSYDEATPSMEEITDSFWEVGNYKRTVKRIDDGHRLCNDLMSCLMSERRSRRPMPSSSQIGPNVGVSSWRKVSPCSSPHCPIPKLASNGASQEASQPHSQARGGTQAGLSSLKRQMRPVRSSWRIVVPLAIGSCCLRRKGGIVERSLLQGTC</sequence>
<keyword evidence="3" id="KW-1185">Reference proteome</keyword>